<proteinExistence type="predicted"/>
<evidence type="ECO:0000256" key="2">
    <source>
        <dbReference type="ARBA" id="ARBA00022692"/>
    </source>
</evidence>
<feature type="transmembrane region" description="Helical" evidence="5">
    <location>
        <begin position="12"/>
        <end position="32"/>
    </location>
</feature>
<dbReference type="RefSeq" id="WP_269333629.1">
    <property type="nucleotide sequence ID" value="NZ_JAMZFT010000003.1"/>
</dbReference>
<accession>A0A9J6PBW9</accession>
<feature type="transmembrane region" description="Helical" evidence="5">
    <location>
        <begin position="120"/>
        <end position="139"/>
    </location>
</feature>
<keyword evidence="2 5" id="KW-0812">Transmembrane</keyword>
<dbReference type="Pfam" id="PF13664">
    <property type="entry name" value="DUF4149"/>
    <property type="match status" value="1"/>
</dbReference>
<evidence type="ECO:0000256" key="4">
    <source>
        <dbReference type="ARBA" id="ARBA00023136"/>
    </source>
</evidence>
<evidence type="ECO:0000256" key="3">
    <source>
        <dbReference type="ARBA" id="ARBA00022989"/>
    </source>
</evidence>
<organism evidence="7 8">
    <name type="scientific">Futiania mangrovi</name>
    <dbReference type="NCBI Taxonomy" id="2959716"/>
    <lineage>
        <taxon>Bacteria</taxon>
        <taxon>Pseudomonadati</taxon>
        <taxon>Pseudomonadota</taxon>
        <taxon>Alphaproteobacteria</taxon>
        <taxon>Futianiales</taxon>
        <taxon>Futianiaceae</taxon>
        <taxon>Futiania</taxon>
    </lineage>
</organism>
<evidence type="ECO:0000313" key="8">
    <source>
        <dbReference type="Proteomes" id="UP001055804"/>
    </source>
</evidence>
<sequence>MDWIMAGTVVSGGLLLGGMVFFSAVVAPLVFVKLPEQEAARFIRALFPFYYLYGALTAAACAVLMFAVNITLAVVVALVAGLFVYARQVLMPQINAARDAEQGGDAAAGRRFRYLHRWSVTLNAVQLLGVLAALARVAGS</sequence>
<comment type="caution">
    <text evidence="7">The sequence shown here is derived from an EMBL/GenBank/DDBJ whole genome shotgun (WGS) entry which is preliminary data.</text>
</comment>
<feature type="domain" description="TMEM205-like" evidence="6">
    <location>
        <begin position="13"/>
        <end position="100"/>
    </location>
</feature>
<keyword evidence="3 5" id="KW-1133">Transmembrane helix</keyword>
<dbReference type="EMBL" id="JAMZFT010000003">
    <property type="protein sequence ID" value="MCP1337668.1"/>
    <property type="molecule type" value="Genomic_DNA"/>
</dbReference>
<dbReference type="InterPro" id="IPR025423">
    <property type="entry name" value="TMEM205-like"/>
</dbReference>
<keyword evidence="8" id="KW-1185">Reference proteome</keyword>
<evidence type="ECO:0000313" key="7">
    <source>
        <dbReference type="EMBL" id="MCP1337668.1"/>
    </source>
</evidence>
<dbReference type="Proteomes" id="UP001055804">
    <property type="component" value="Unassembled WGS sequence"/>
</dbReference>
<dbReference type="AlphaFoldDB" id="A0A9J6PBW9"/>
<gene>
    <name evidence="7" type="ORF">NJQ99_14695</name>
</gene>
<feature type="transmembrane region" description="Helical" evidence="5">
    <location>
        <begin position="52"/>
        <end position="85"/>
    </location>
</feature>
<comment type="subcellular location">
    <subcellularLocation>
        <location evidence="1">Membrane</location>
    </subcellularLocation>
</comment>
<evidence type="ECO:0000256" key="1">
    <source>
        <dbReference type="ARBA" id="ARBA00004370"/>
    </source>
</evidence>
<dbReference type="GO" id="GO:0016020">
    <property type="term" value="C:membrane"/>
    <property type="evidence" value="ECO:0007669"/>
    <property type="project" value="UniProtKB-SubCell"/>
</dbReference>
<protein>
    <submittedName>
        <fullName evidence="7">DUF4149 domain-containing protein</fullName>
    </submittedName>
</protein>
<keyword evidence="4 5" id="KW-0472">Membrane</keyword>
<reference evidence="7" key="1">
    <citation type="submission" date="2022-06" db="EMBL/GenBank/DDBJ databases">
        <title>Isolation and Genomics of Futiania mangrovii gen. nov., sp. nov., a Rare and Metabolically-versatile member in the Class Alphaproteobacteria.</title>
        <authorList>
            <person name="Liu L."/>
            <person name="Huang W.-C."/>
            <person name="Pan J."/>
            <person name="Li J."/>
            <person name="Huang Y."/>
            <person name="Du H."/>
            <person name="Liu Y."/>
            <person name="Li M."/>
        </authorList>
    </citation>
    <scope>NUCLEOTIDE SEQUENCE</scope>
    <source>
        <strain evidence="7">FT118</strain>
    </source>
</reference>
<name>A0A9J6PBW9_9PROT</name>
<evidence type="ECO:0000259" key="6">
    <source>
        <dbReference type="Pfam" id="PF13664"/>
    </source>
</evidence>
<evidence type="ECO:0000256" key="5">
    <source>
        <dbReference type="SAM" id="Phobius"/>
    </source>
</evidence>